<keyword evidence="6" id="KW-1185">Reference proteome</keyword>
<dbReference type="PANTHER" id="PTHR44688:SF16">
    <property type="entry name" value="DNA-BINDING TRANSCRIPTIONAL ACTIVATOR DEVR_DOSR"/>
    <property type="match status" value="1"/>
</dbReference>
<keyword evidence="3" id="KW-0804">Transcription</keyword>
<dbReference type="Proteomes" id="UP000062833">
    <property type="component" value="Chromosome"/>
</dbReference>
<dbReference type="PATRIC" id="fig|656366.3.peg.608"/>
<accession>A0A0M3UFS4</accession>
<sequence length="870" mass="93784">MDLVCRALDNGDGRGVILAGEYGVGKTFVARQVIEKLALENLVVSLRCSSSTEAIEYGAISPLMSHLEQEALGSPLAVLQGITRNLNERAAGRGVLIFVDNIQYLDKSSALILTQLAVNGVVRLLAACNSLTEVPREIVGLWRDGIIRRIDVLPFSLPEARQWFELILGARVSEAAARALWSAGGGIPRFLDVIVHEQIEAGTLVKTDNVWVVTGSAFVCGGNGVDTVMTALGTVSESERLIAEILALSGGMPLNQIMSAVDVAALDSLQQRGYLDISQGEFANVRLSNWLMAKVLRKQVPAGRSRELRRRVLEAVDASDRSVHLSFSEAIWSLDCGVPLDLDQTLLAARDATQSGHPRDALRLLEALPGHRSLPRILPELVSARIALGEFGAARNLILNPDLQIDQLPDRHWVDVMLLRAALARLQDQSQEIAGEILERINTRLNCRDGDSASQQANSADSELLDMREDLTLGVIEQAIHDGRYRAVVRELRELHQSGRSSETRLLAGSWLTQALTLTGSAVDAARVSREIDLENLGGNINFPSSEKTGSALVAAVIASLSAERIGRHNLWVPAGMFMGTRIACFAELSEGLVAVYSGRADNALEYLVPAASQLKELGQRGTWSLAIAAIAYACALKGDNDMALEYLNQGKEGAGHCARLVSTACSYFQVLTSAELASKEKAIVRLFALADEERQFRTTAVEMVFVHAAVRLGSVTGAQRLLTLASGLQGPLASLCESFGRGIVSRDVNLLVVVAEVAAAQGDALFSRDIARSALKIAGENVDRVGMRLAQQLIRGGVLKLGQVKVSDEDGQRLTGREQEVAVHAASGASNKDIAAKMHISVRTVEGHLYQIYSKLQVASRAELRETLV</sequence>
<dbReference type="SUPFAM" id="SSF52540">
    <property type="entry name" value="P-loop containing nucleoside triphosphate hydrolases"/>
    <property type="match status" value="1"/>
</dbReference>
<evidence type="ECO:0000313" key="6">
    <source>
        <dbReference type="Proteomes" id="UP000062833"/>
    </source>
</evidence>
<feature type="domain" description="HTH luxR-type" evidence="4">
    <location>
        <begin position="808"/>
        <end position="870"/>
    </location>
</feature>
<dbReference type="InterPro" id="IPR027417">
    <property type="entry name" value="P-loop_NTPase"/>
</dbReference>
<dbReference type="EMBL" id="CP012677">
    <property type="protein sequence ID" value="ALE91519.1"/>
    <property type="molecule type" value="Genomic_DNA"/>
</dbReference>
<dbReference type="InterPro" id="IPR003593">
    <property type="entry name" value="AAA+_ATPase"/>
</dbReference>
<dbReference type="Pfam" id="PF13191">
    <property type="entry name" value="AAA_16"/>
    <property type="match status" value="1"/>
</dbReference>
<proteinExistence type="predicted"/>
<dbReference type="Gene3D" id="3.40.50.300">
    <property type="entry name" value="P-loop containing nucleotide triphosphate hydrolases"/>
    <property type="match status" value="1"/>
</dbReference>
<dbReference type="InterPro" id="IPR041664">
    <property type="entry name" value="AAA_16"/>
</dbReference>
<dbReference type="Gene3D" id="1.10.10.10">
    <property type="entry name" value="Winged helix-like DNA-binding domain superfamily/Winged helix DNA-binding domain"/>
    <property type="match status" value="1"/>
</dbReference>
<evidence type="ECO:0000313" key="5">
    <source>
        <dbReference type="EMBL" id="ALE91519.1"/>
    </source>
</evidence>
<dbReference type="KEGG" id="aaq:AOC05_02750"/>
<dbReference type="Pfam" id="PF00196">
    <property type="entry name" value="GerE"/>
    <property type="match status" value="1"/>
</dbReference>
<dbReference type="SMART" id="SM00382">
    <property type="entry name" value="AAA"/>
    <property type="match status" value="1"/>
</dbReference>
<organism evidence="5 6">
    <name type="scientific">Arthrobacter alpinus</name>
    <dbReference type="NCBI Taxonomy" id="656366"/>
    <lineage>
        <taxon>Bacteria</taxon>
        <taxon>Bacillati</taxon>
        <taxon>Actinomycetota</taxon>
        <taxon>Actinomycetes</taxon>
        <taxon>Micrococcales</taxon>
        <taxon>Micrococcaceae</taxon>
        <taxon>Arthrobacter</taxon>
    </lineage>
</organism>
<evidence type="ECO:0000256" key="1">
    <source>
        <dbReference type="ARBA" id="ARBA00023015"/>
    </source>
</evidence>
<evidence type="ECO:0000259" key="4">
    <source>
        <dbReference type="PROSITE" id="PS50043"/>
    </source>
</evidence>
<keyword evidence="2" id="KW-0238">DNA-binding</keyword>
<reference evidence="6" key="1">
    <citation type="submission" date="2015-09" db="EMBL/GenBank/DDBJ databases">
        <title>Complete genome of Arthrobacter alpinus strain R3.8.</title>
        <authorList>
            <person name="See-Too W.S."/>
            <person name="Chan K.G."/>
        </authorList>
    </citation>
    <scope>NUCLEOTIDE SEQUENCE [LARGE SCALE GENOMIC DNA]</scope>
    <source>
        <strain evidence="6">R3.8</strain>
    </source>
</reference>
<dbReference type="PANTHER" id="PTHR44688">
    <property type="entry name" value="DNA-BINDING TRANSCRIPTIONAL ACTIVATOR DEVR_DOSR"/>
    <property type="match status" value="1"/>
</dbReference>
<dbReference type="GO" id="GO:0006355">
    <property type="term" value="P:regulation of DNA-templated transcription"/>
    <property type="evidence" value="ECO:0007669"/>
    <property type="project" value="InterPro"/>
</dbReference>
<dbReference type="SUPFAM" id="SSF46894">
    <property type="entry name" value="C-terminal effector domain of the bipartite response regulators"/>
    <property type="match status" value="1"/>
</dbReference>
<gene>
    <name evidence="5" type="ORF">AOC05_02750</name>
</gene>
<dbReference type="InterPro" id="IPR036388">
    <property type="entry name" value="WH-like_DNA-bd_sf"/>
</dbReference>
<dbReference type="PRINTS" id="PR00038">
    <property type="entry name" value="HTHLUXR"/>
</dbReference>
<dbReference type="InterPro" id="IPR000792">
    <property type="entry name" value="Tscrpt_reg_LuxR_C"/>
</dbReference>
<dbReference type="PROSITE" id="PS50043">
    <property type="entry name" value="HTH_LUXR_2"/>
    <property type="match status" value="1"/>
</dbReference>
<evidence type="ECO:0000256" key="3">
    <source>
        <dbReference type="ARBA" id="ARBA00023163"/>
    </source>
</evidence>
<dbReference type="AlphaFoldDB" id="A0A0M3UFS4"/>
<dbReference type="CDD" id="cd06170">
    <property type="entry name" value="LuxR_C_like"/>
    <property type="match status" value="1"/>
</dbReference>
<name>A0A0M3UFS4_9MICC</name>
<dbReference type="SMART" id="SM00421">
    <property type="entry name" value="HTH_LUXR"/>
    <property type="match status" value="1"/>
</dbReference>
<protein>
    <recommendedName>
        <fullName evidence="4">HTH luxR-type domain-containing protein</fullName>
    </recommendedName>
</protein>
<dbReference type="InterPro" id="IPR016032">
    <property type="entry name" value="Sig_transdc_resp-reg_C-effctor"/>
</dbReference>
<keyword evidence="1" id="KW-0805">Transcription regulation</keyword>
<dbReference type="GO" id="GO:0003677">
    <property type="term" value="F:DNA binding"/>
    <property type="evidence" value="ECO:0007669"/>
    <property type="project" value="UniProtKB-KW"/>
</dbReference>
<evidence type="ECO:0000256" key="2">
    <source>
        <dbReference type="ARBA" id="ARBA00023125"/>
    </source>
</evidence>